<reference evidence="1" key="1">
    <citation type="submission" date="2023-01" db="EMBL/GenBank/DDBJ databases">
        <title>Genome assembly of the deep-sea coral Lophelia pertusa.</title>
        <authorList>
            <person name="Herrera S."/>
            <person name="Cordes E."/>
        </authorList>
    </citation>
    <scope>NUCLEOTIDE SEQUENCE</scope>
    <source>
        <strain evidence="1">USNM1676648</strain>
        <tissue evidence="1">Polyp</tissue>
    </source>
</reference>
<proteinExistence type="predicted"/>
<sequence>MEQQYLSTSKGYNLNHKFSTNVMYICVRPIEVISFLAKVLDTLHYCNTTASMTPPGMGCLVRHGDLKTSDSQFLDRKVESPVSQKQVSSKARTFFFCASDTAKPQ</sequence>
<accession>A0A9W9YA85</accession>
<keyword evidence="2" id="KW-1185">Reference proteome</keyword>
<gene>
    <name evidence="1" type="ORF">OS493_024493</name>
</gene>
<evidence type="ECO:0000313" key="2">
    <source>
        <dbReference type="Proteomes" id="UP001163046"/>
    </source>
</evidence>
<dbReference type="Proteomes" id="UP001163046">
    <property type="component" value="Unassembled WGS sequence"/>
</dbReference>
<protein>
    <submittedName>
        <fullName evidence="1">Uncharacterized protein</fullName>
    </submittedName>
</protein>
<evidence type="ECO:0000313" key="1">
    <source>
        <dbReference type="EMBL" id="KAJ7328573.1"/>
    </source>
</evidence>
<dbReference type="AlphaFoldDB" id="A0A9W9YA85"/>
<comment type="caution">
    <text evidence="1">The sequence shown here is derived from an EMBL/GenBank/DDBJ whole genome shotgun (WGS) entry which is preliminary data.</text>
</comment>
<dbReference type="EMBL" id="MU827796">
    <property type="protein sequence ID" value="KAJ7328573.1"/>
    <property type="molecule type" value="Genomic_DNA"/>
</dbReference>
<name>A0A9W9YA85_9CNID</name>
<organism evidence="1 2">
    <name type="scientific">Desmophyllum pertusum</name>
    <dbReference type="NCBI Taxonomy" id="174260"/>
    <lineage>
        <taxon>Eukaryota</taxon>
        <taxon>Metazoa</taxon>
        <taxon>Cnidaria</taxon>
        <taxon>Anthozoa</taxon>
        <taxon>Hexacorallia</taxon>
        <taxon>Scleractinia</taxon>
        <taxon>Caryophylliina</taxon>
        <taxon>Caryophylliidae</taxon>
        <taxon>Desmophyllum</taxon>
    </lineage>
</organism>